<proteinExistence type="predicted"/>
<keyword evidence="2" id="KW-1185">Reference proteome</keyword>
<organism evidence="1 2">
    <name type="scientific">Bowmanella pacifica</name>
    <dbReference type="NCBI Taxonomy" id="502051"/>
    <lineage>
        <taxon>Bacteria</taxon>
        <taxon>Pseudomonadati</taxon>
        <taxon>Pseudomonadota</taxon>
        <taxon>Gammaproteobacteria</taxon>
        <taxon>Alteromonadales</taxon>
        <taxon>Alteromonadaceae</taxon>
        <taxon>Bowmanella</taxon>
    </lineage>
</organism>
<reference evidence="1" key="1">
    <citation type="journal article" date="2014" name="Int. J. Syst. Evol. Microbiol.">
        <title>Complete genome sequence of Corynebacterium casei LMG S-19264T (=DSM 44701T), isolated from a smear-ripened cheese.</title>
        <authorList>
            <consortium name="US DOE Joint Genome Institute (JGI-PGF)"/>
            <person name="Walter F."/>
            <person name="Albersmeier A."/>
            <person name="Kalinowski J."/>
            <person name="Ruckert C."/>
        </authorList>
    </citation>
    <scope>NUCLEOTIDE SEQUENCE</scope>
    <source>
        <strain evidence="1">CGMCC 1.7086</strain>
    </source>
</reference>
<evidence type="ECO:0000313" key="1">
    <source>
        <dbReference type="EMBL" id="GGO70204.1"/>
    </source>
</evidence>
<dbReference type="EMBL" id="BMLS01000003">
    <property type="protein sequence ID" value="GGO70204.1"/>
    <property type="molecule type" value="Genomic_DNA"/>
</dbReference>
<comment type="caution">
    <text evidence="1">The sequence shown here is derived from an EMBL/GenBank/DDBJ whole genome shotgun (WGS) entry which is preliminary data.</text>
</comment>
<name>A0A918DJI9_9ALTE</name>
<sequence>MTKSKVYAVLTGDLVASSHIPANEYDALLYALDQTLRYLCRKNAGQYNVYRGDAFQLLLNKPQDWAYSAILLRLAMRSQQQDCRLSVGIGTISNPRPDVKSATGEAFTLSGTGLDSLPQGLRMNAQSTEEDFNWHMGITLRQTDALISQMTVRQAQALQEYLLLEDKSHLAVAKRLHTSRVNATKLLNQGHYDLLMQVILYSEQLTDRYFHG</sequence>
<dbReference type="AlphaFoldDB" id="A0A918DJI9"/>
<accession>A0A918DJI9</accession>
<dbReference type="RefSeq" id="WP_188694987.1">
    <property type="nucleotide sequence ID" value="NZ_BMLS01000003.1"/>
</dbReference>
<reference evidence="1" key="2">
    <citation type="submission" date="2020-09" db="EMBL/GenBank/DDBJ databases">
        <authorList>
            <person name="Sun Q."/>
            <person name="Zhou Y."/>
        </authorList>
    </citation>
    <scope>NUCLEOTIDE SEQUENCE</scope>
    <source>
        <strain evidence="1">CGMCC 1.7086</strain>
    </source>
</reference>
<evidence type="ECO:0000313" key="2">
    <source>
        <dbReference type="Proteomes" id="UP000606935"/>
    </source>
</evidence>
<gene>
    <name evidence="1" type="ORF">GCM10010982_23150</name>
</gene>
<dbReference type="Proteomes" id="UP000606935">
    <property type="component" value="Unassembled WGS sequence"/>
</dbReference>
<protein>
    <submittedName>
        <fullName evidence="1">Uncharacterized protein</fullName>
    </submittedName>
</protein>